<feature type="chain" id="PRO_5046075159" evidence="1">
    <location>
        <begin position="28"/>
        <end position="47"/>
    </location>
</feature>
<feature type="signal peptide" evidence="1">
    <location>
        <begin position="1"/>
        <end position="27"/>
    </location>
</feature>
<reference evidence="2 3" key="1">
    <citation type="submission" date="2022-10" db="EMBL/GenBank/DDBJ databases">
        <title>Roseococcus glaciei nov., sp. nov., isolated from glacier.</title>
        <authorList>
            <person name="Liu Q."/>
            <person name="Xin Y.-H."/>
        </authorList>
    </citation>
    <scope>NUCLEOTIDE SEQUENCE [LARGE SCALE GENOMIC DNA]</scope>
    <source>
        <strain evidence="2 3">MDT2-1-1</strain>
    </source>
</reference>
<gene>
    <name evidence="2" type="ORF">OF850_22985</name>
</gene>
<dbReference type="RefSeq" id="WP_301592687.1">
    <property type="nucleotide sequence ID" value="NZ_JAPFQI010000039.1"/>
</dbReference>
<evidence type="ECO:0000256" key="1">
    <source>
        <dbReference type="SAM" id="SignalP"/>
    </source>
</evidence>
<organism evidence="2 3">
    <name type="scientific">Sabulicella glaciei</name>
    <dbReference type="NCBI Taxonomy" id="2984948"/>
    <lineage>
        <taxon>Bacteria</taxon>
        <taxon>Pseudomonadati</taxon>
        <taxon>Pseudomonadota</taxon>
        <taxon>Alphaproteobacteria</taxon>
        <taxon>Acetobacterales</taxon>
        <taxon>Acetobacteraceae</taxon>
        <taxon>Sabulicella</taxon>
    </lineage>
</organism>
<evidence type="ECO:0000313" key="3">
    <source>
        <dbReference type="Proteomes" id="UP001526430"/>
    </source>
</evidence>
<name>A0ABT3P2N4_9PROT</name>
<keyword evidence="1" id="KW-0732">Signal</keyword>
<dbReference type="Proteomes" id="UP001526430">
    <property type="component" value="Unassembled WGS sequence"/>
</dbReference>
<dbReference type="EMBL" id="JAPFQI010000039">
    <property type="protein sequence ID" value="MCW8088448.1"/>
    <property type="molecule type" value="Genomic_DNA"/>
</dbReference>
<evidence type="ECO:0000313" key="2">
    <source>
        <dbReference type="EMBL" id="MCW8088448.1"/>
    </source>
</evidence>
<sequence>MRKQRIRRVFIALGVLAIAVLAPGEGAAQFGDCAAIANPAERLQLHD</sequence>
<comment type="caution">
    <text evidence="2">The sequence shown here is derived from an EMBL/GenBank/DDBJ whole genome shotgun (WGS) entry which is preliminary data.</text>
</comment>
<protein>
    <submittedName>
        <fullName evidence="2">Uncharacterized protein</fullName>
    </submittedName>
</protein>
<keyword evidence="3" id="KW-1185">Reference proteome</keyword>
<accession>A0ABT3P2N4</accession>
<proteinExistence type="predicted"/>